<protein>
    <recommendedName>
        <fullName evidence="4">PS II complex 12 kDa extrinsic protein</fullName>
    </recommendedName>
</protein>
<evidence type="ECO:0000313" key="3">
    <source>
        <dbReference type="Proteomes" id="UP000095751"/>
    </source>
</evidence>
<dbReference type="Proteomes" id="UP000095751">
    <property type="component" value="Unassembled WGS sequence"/>
</dbReference>
<dbReference type="AlphaFoldDB" id="A0A1E7FMS3"/>
<feature type="signal peptide" evidence="1">
    <location>
        <begin position="1"/>
        <end position="21"/>
    </location>
</feature>
<evidence type="ECO:0008006" key="4">
    <source>
        <dbReference type="Google" id="ProtNLM"/>
    </source>
</evidence>
<dbReference type="KEGG" id="fcy:FRACYDRAFT_260013"/>
<organism evidence="2 3">
    <name type="scientific">Fragilariopsis cylindrus CCMP1102</name>
    <dbReference type="NCBI Taxonomy" id="635003"/>
    <lineage>
        <taxon>Eukaryota</taxon>
        <taxon>Sar</taxon>
        <taxon>Stramenopiles</taxon>
        <taxon>Ochrophyta</taxon>
        <taxon>Bacillariophyta</taxon>
        <taxon>Bacillariophyceae</taxon>
        <taxon>Bacillariophycidae</taxon>
        <taxon>Bacillariales</taxon>
        <taxon>Bacillariaceae</taxon>
        <taxon>Fragilariopsis</taxon>
    </lineage>
</organism>
<dbReference type="OrthoDB" id="45951at2759"/>
<dbReference type="EMBL" id="KV784355">
    <property type="protein sequence ID" value="OEU19479.1"/>
    <property type="molecule type" value="Genomic_DNA"/>
</dbReference>
<evidence type="ECO:0000313" key="2">
    <source>
        <dbReference type="EMBL" id="OEU19479.1"/>
    </source>
</evidence>
<accession>A0A1E7FMS3</accession>
<proteinExistence type="predicted"/>
<dbReference type="InParanoid" id="A0A1E7FMS3"/>
<keyword evidence="1" id="KW-0732">Signal</keyword>
<keyword evidence="3" id="KW-1185">Reference proteome</keyword>
<name>A0A1E7FMS3_9STRA</name>
<evidence type="ECO:0000256" key="1">
    <source>
        <dbReference type="SAM" id="SignalP"/>
    </source>
</evidence>
<gene>
    <name evidence="2" type="ORF">FRACYDRAFT_260013</name>
</gene>
<sequence length="134" mass="14841">MAIMNKKTLLVVAALFSTSNAYTNSHDLRRKFGITTPSSPQQKTVVAHAALHTEDAFGTPKRRRMMPSSNTAHGILSPETVSRMDENTLANGRSNPAVEEFLSRYRRTGPMSCLEMLSDPEILPHLTQAMRDIA</sequence>
<reference evidence="2 3" key="1">
    <citation type="submission" date="2016-09" db="EMBL/GenBank/DDBJ databases">
        <title>Extensive genetic diversity and differential bi-allelic expression allows diatom success in the polar Southern Ocean.</title>
        <authorList>
            <consortium name="DOE Joint Genome Institute"/>
            <person name="Mock T."/>
            <person name="Otillar R.P."/>
            <person name="Strauss J."/>
            <person name="Dupont C."/>
            <person name="Frickenhaus S."/>
            <person name="Maumus F."/>
            <person name="Mcmullan M."/>
            <person name="Sanges R."/>
            <person name="Schmutz J."/>
            <person name="Toseland A."/>
            <person name="Valas R."/>
            <person name="Veluchamy A."/>
            <person name="Ward B.J."/>
            <person name="Allen A."/>
            <person name="Barry K."/>
            <person name="Falciatore A."/>
            <person name="Ferrante M."/>
            <person name="Fortunato A.E."/>
            <person name="Gloeckner G."/>
            <person name="Gruber A."/>
            <person name="Hipkin R."/>
            <person name="Janech M."/>
            <person name="Kroth P."/>
            <person name="Leese F."/>
            <person name="Lindquist E."/>
            <person name="Lyon B.R."/>
            <person name="Martin J."/>
            <person name="Mayer C."/>
            <person name="Parker M."/>
            <person name="Quesneville H."/>
            <person name="Raymond J."/>
            <person name="Uhlig C."/>
            <person name="Valentin K.U."/>
            <person name="Worden A.Z."/>
            <person name="Armbrust E.V."/>
            <person name="Bowler C."/>
            <person name="Green B."/>
            <person name="Moulton V."/>
            <person name="Van Oosterhout C."/>
            <person name="Grigoriev I."/>
        </authorList>
    </citation>
    <scope>NUCLEOTIDE SEQUENCE [LARGE SCALE GENOMIC DNA]</scope>
    <source>
        <strain evidence="2 3">CCMP1102</strain>
    </source>
</reference>
<feature type="chain" id="PRO_5009193304" description="PS II complex 12 kDa extrinsic protein" evidence="1">
    <location>
        <begin position="22"/>
        <end position="134"/>
    </location>
</feature>